<evidence type="ECO:0000313" key="3">
    <source>
        <dbReference type="Proteomes" id="UP001066276"/>
    </source>
</evidence>
<reference evidence="2" key="1">
    <citation type="journal article" date="2022" name="bioRxiv">
        <title>Sequencing and chromosome-scale assembly of the giantPleurodeles waltlgenome.</title>
        <authorList>
            <person name="Brown T."/>
            <person name="Elewa A."/>
            <person name="Iarovenko S."/>
            <person name="Subramanian E."/>
            <person name="Araus A.J."/>
            <person name="Petzold A."/>
            <person name="Susuki M."/>
            <person name="Suzuki K.-i.T."/>
            <person name="Hayashi T."/>
            <person name="Toyoda A."/>
            <person name="Oliveira C."/>
            <person name="Osipova E."/>
            <person name="Leigh N.D."/>
            <person name="Simon A."/>
            <person name="Yun M.H."/>
        </authorList>
    </citation>
    <scope>NUCLEOTIDE SEQUENCE</scope>
    <source>
        <strain evidence="2">20211129_DDA</strain>
        <tissue evidence="2">Liver</tissue>
    </source>
</reference>
<gene>
    <name evidence="2" type="ORF">NDU88_006365</name>
</gene>
<comment type="caution">
    <text evidence="2">The sequence shown here is derived from an EMBL/GenBank/DDBJ whole genome shotgun (WGS) entry which is preliminary data.</text>
</comment>
<dbReference type="Proteomes" id="UP001066276">
    <property type="component" value="Chromosome 8"/>
</dbReference>
<accession>A0AAV7NQ09</accession>
<name>A0AAV7NQ09_PLEWA</name>
<evidence type="ECO:0000313" key="2">
    <source>
        <dbReference type="EMBL" id="KAJ1118170.1"/>
    </source>
</evidence>
<organism evidence="2 3">
    <name type="scientific">Pleurodeles waltl</name>
    <name type="common">Iberian ribbed newt</name>
    <dbReference type="NCBI Taxonomy" id="8319"/>
    <lineage>
        <taxon>Eukaryota</taxon>
        <taxon>Metazoa</taxon>
        <taxon>Chordata</taxon>
        <taxon>Craniata</taxon>
        <taxon>Vertebrata</taxon>
        <taxon>Euteleostomi</taxon>
        <taxon>Amphibia</taxon>
        <taxon>Batrachia</taxon>
        <taxon>Caudata</taxon>
        <taxon>Salamandroidea</taxon>
        <taxon>Salamandridae</taxon>
        <taxon>Pleurodelinae</taxon>
        <taxon>Pleurodeles</taxon>
    </lineage>
</organism>
<feature type="region of interest" description="Disordered" evidence="1">
    <location>
        <begin position="1"/>
        <end position="117"/>
    </location>
</feature>
<feature type="compositionally biased region" description="Basic and acidic residues" evidence="1">
    <location>
        <begin position="82"/>
        <end position="117"/>
    </location>
</feature>
<feature type="compositionally biased region" description="Basic and acidic residues" evidence="1">
    <location>
        <begin position="19"/>
        <end position="52"/>
    </location>
</feature>
<dbReference type="EMBL" id="JANPWB010000012">
    <property type="protein sequence ID" value="KAJ1118170.1"/>
    <property type="molecule type" value="Genomic_DNA"/>
</dbReference>
<feature type="compositionally biased region" description="Basic and acidic residues" evidence="1">
    <location>
        <begin position="1"/>
        <end position="12"/>
    </location>
</feature>
<proteinExistence type="predicted"/>
<evidence type="ECO:0000256" key="1">
    <source>
        <dbReference type="SAM" id="MobiDB-lite"/>
    </source>
</evidence>
<protein>
    <submittedName>
        <fullName evidence="2">Uncharacterized protein</fullName>
    </submittedName>
</protein>
<keyword evidence="3" id="KW-1185">Reference proteome</keyword>
<dbReference type="AlphaFoldDB" id="A0AAV7NQ09"/>
<sequence length="117" mass="13638">MGTPTDAREADFRSPSLKRKTDSGKGREEFSRRTPLREDEKEMPRPEKKETDNPQGLEGRAEGENRNPETSTCRLLRYGPCYKDRENPIERKGEEEEERRGRRKESLCEGSHRGEKT</sequence>